<feature type="region of interest" description="Disordered" evidence="1">
    <location>
        <begin position="36"/>
        <end position="103"/>
    </location>
</feature>
<protein>
    <submittedName>
        <fullName evidence="3">Uncharacterized protein DUF4834</fullName>
    </submittedName>
</protein>
<dbReference type="InterPro" id="IPR032272">
    <property type="entry name" value="DUF4834"/>
</dbReference>
<sequence>MLHFLVFLFIIVIAIVLIGLSIIGSVIRSILGLGGRRSSSAYGTYQNKGKNYRTGSHSGYGNRQANDARQEEAQSEEEDSRPRHKKLFSKDEGEYVDFEEIEE</sequence>
<feature type="compositionally biased region" description="Acidic residues" evidence="1">
    <location>
        <begin position="94"/>
        <end position="103"/>
    </location>
</feature>
<dbReference type="AlphaFoldDB" id="A0A4R2LKH0"/>
<evidence type="ECO:0000256" key="2">
    <source>
        <dbReference type="SAM" id="Phobius"/>
    </source>
</evidence>
<reference evidence="3 4" key="1">
    <citation type="submission" date="2019-03" db="EMBL/GenBank/DDBJ databases">
        <title>Genomic Encyclopedia of Type Strains, Phase IV (KMG-IV): sequencing the most valuable type-strain genomes for metagenomic binning, comparative biology and taxonomic classification.</title>
        <authorList>
            <person name="Goeker M."/>
        </authorList>
    </citation>
    <scope>NUCLEOTIDE SEQUENCE [LARGE SCALE GENOMIC DNA]</scope>
    <source>
        <strain evidence="3 4">DSM 23917</strain>
    </source>
</reference>
<evidence type="ECO:0000313" key="4">
    <source>
        <dbReference type="Proteomes" id="UP000295600"/>
    </source>
</evidence>
<name>A0A4R2LKH0_9BACE</name>
<comment type="caution">
    <text evidence="3">The sequence shown here is derived from an EMBL/GenBank/DDBJ whole genome shotgun (WGS) entry which is preliminary data.</text>
</comment>
<keyword evidence="2" id="KW-0812">Transmembrane</keyword>
<dbReference type="Proteomes" id="UP000295600">
    <property type="component" value="Unassembled WGS sequence"/>
</dbReference>
<dbReference type="RefSeq" id="WP_131926275.1">
    <property type="nucleotide sequence ID" value="NZ_CAUSQV010000003.1"/>
</dbReference>
<feature type="transmembrane region" description="Helical" evidence="2">
    <location>
        <begin position="6"/>
        <end position="27"/>
    </location>
</feature>
<gene>
    <name evidence="3" type="ORF">EV202_11037</name>
</gene>
<keyword evidence="2" id="KW-0472">Membrane</keyword>
<dbReference type="Pfam" id="PF16118">
    <property type="entry name" value="DUF4834"/>
    <property type="match status" value="1"/>
</dbReference>
<accession>A0A4R2LKH0</accession>
<dbReference type="EMBL" id="SLXB01000010">
    <property type="protein sequence ID" value="TCO92181.1"/>
    <property type="molecule type" value="Genomic_DNA"/>
</dbReference>
<evidence type="ECO:0000313" key="3">
    <source>
        <dbReference type="EMBL" id="TCO92181.1"/>
    </source>
</evidence>
<proteinExistence type="predicted"/>
<feature type="compositionally biased region" description="Polar residues" evidence="1">
    <location>
        <begin position="41"/>
        <end position="65"/>
    </location>
</feature>
<organism evidence="3 4">
    <name type="scientific">Prevotella heparinolytica</name>
    <dbReference type="NCBI Taxonomy" id="28113"/>
    <lineage>
        <taxon>Bacteria</taxon>
        <taxon>Pseudomonadati</taxon>
        <taxon>Bacteroidota</taxon>
        <taxon>Bacteroidia</taxon>
        <taxon>Bacteroidales</taxon>
        <taxon>Bacteroidaceae</taxon>
        <taxon>Bacteroides</taxon>
    </lineage>
</organism>
<evidence type="ECO:0000256" key="1">
    <source>
        <dbReference type="SAM" id="MobiDB-lite"/>
    </source>
</evidence>
<keyword evidence="2" id="KW-1133">Transmembrane helix</keyword>